<organism evidence="5 6">
    <name type="scientific">[Myrmecia] bisecta</name>
    <dbReference type="NCBI Taxonomy" id="41462"/>
    <lineage>
        <taxon>Eukaryota</taxon>
        <taxon>Viridiplantae</taxon>
        <taxon>Chlorophyta</taxon>
        <taxon>core chlorophytes</taxon>
        <taxon>Trebouxiophyceae</taxon>
        <taxon>Trebouxiales</taxon>
        <taxon>Trebouxiaceae</taxon>
        <taxon>Myrmecia</taxon>
    </lineage>
</organism>
<dbReference type="AlphaFoldDB" id="A0AAW1R6W5"/>
<evidence type="ECO:0008006" key="7">
    <source>
        <dbReference type="Google" id="ProtNLM"/>
    </source>
</evidence>
<dbReference type="SUPFAM" id="SSF52540">
    <property type="entry name" value="P-loop containing nucleoside triphosphate hydrolases"/>
    <property type="match status" value="1"/>
</dbReference>
<reference evidence="5 6" key="1">
    <citation type="journal article" date="2024" name="Nat. Commun.">
        <title>Phylogenomics reveals the evolutionary origins of lichenization in chlorophyte algae.</title>
        <authorList>
            <person name="Puginier C."/>
            <person name="Libourel C."/>
            <person name="Otte J."/>
            <person name="Skaloud P."/>
            <person name="Haon M."/>
            <person name="Grisel S."/>
            <person name="Petersen M."/>
            <person name="Berrin J.G."/>
            <person name="Delaux P.M."/>
            <person name="Dal Grande F."/>
            <person name="Keller J."/>
        </authorList>
    </citation>
    <scope>NUCLEOTIDE SEQUENCE [LARGE SCALE GENOMIC DNA]</scope>
    <source>
        <strain evidence="5 6">SAG 2043</strain>
    </source>
</reference>
<evidence type="ECO:0000256" key="3">
    <source>
        <dbReference type="ARBA" id="ARBA00022840"/>
    </source>
</evidence>
<name>A0AAW1R6W5_9CHLO</name>
<evidence type="ECO:0000256" key="2">
    <source>
        <dbReference type="ARBA" id="ARBA00022741"/>
    </source>
</evidence>
<dbReference type="Pfam" id="PF03969">
    <property type="entry name" value="AFG1_ATPase"/>
    <property type="match status" value="1"/>
</dbReference>
<comment type="caution">
    <text evidence="5">The sequence shown here is derived from an EMBL/GenBank/DDBJ whole genome shotgun (WGS) entry which is preliminary data.</text>
</comment>
<keyword evidence="2" id="KW-0547">Nucleotide-binding</keyword>
<dbReference type="EMBL" id="JALJOR010000001">
    <property type="protein sequence ID" value="KAK9829131.1"/>
    <property type="molecule type" value="Genomic_DNA"/>
</dbReference>
<evidence type="ECO:0000256" key="4">
    <source>
        <dbReference type="SAM" id="MobiDB-lite"/>
    </source>
</evidence>
<protein>
    <recommendedName>
        <fullName evidence="7">AFG1-like ATPase</fullName>
    </recommendedName>
</protein>
<comment type="similarity">
    <text evidence="1">Belongs to the AFG1 ATPase family.</text>
</comment>
<dbReference type="InterPro" id="IPR027417">
    <property type="entry name" value="P-loop_NTPase"/>
</dbReference>
<evidence type="ECO:0000256" key="1">
    <source>
        <dbReference type="ARBA" id="ARBA00010322"/>
    </source>
</evidence>
<gene>
    <name evidence="5" type="ORF">WJX72_004055</name>
</gene>
<feature type="region of interest" description="Disordered" evidence="4">
    <location>
        <begin position="76"/>
        <end position="103"/>
    </location>
</feature>
<sequence length="557" mass="62096">MRRLDHVRQLLPLCQSGLGWSAVDQTPICAGCTATMQRVEAASMKQRQGTPLLQSAGGPASFRASFHTTTALHSQAQTAAAVEDTSARASDVEAANTPPPTEDDAFLQQAQRVTEGPLATYAKGRLDGLYRKDERQEAAMMALQRLYDELQAVTPKERRRPSGLTMVDNIDNASKGRTAWWQGLSKFIGGSPEAAPQAPRLRGLYMYGGVGVGKTMLMDVFAHASPPEFKVLRSHFHDFMLEVHAQLRVYSSHQDPLAQVACNIVRSTKVLCLDEFFVTDVADAAMLNRLFGHMWDRGLVLVATSNRSPDALYEGGLQRNLFLPFIARLKKETVVHDMASPTDYRKLAHHRRGLYFTPVDFPDPSEELERRFSEMTASHTVAPARIQVMMGRYLDIPQAGGPVARFDFDTLCGRPVAAADYIALVGSYHTLMLSGVPIFNAANRSPAYRFQTLIDVLYEHRVRLFCSAEGQPWELFDNVVTQTEGRIRRHTEGDEDLVIDDNLGFAKERSISRLTEMQSLEYLTAHAELHAPELLLALQEAAALERSSKRNQPRRKN</sequence>
<dbReference type="InterPro" id="IPR005654">
    <property type="entry name" value="ATPase_AFG1-like"/>
</dbReference>
<keyword evidence="6" id="KW-1185">Reference proteome</keyword>
<dbReference type="GO" id="GO:0016887">
    <property type="term" value="F:ATP hydrolysis activity"/>
    <property type="evidence" value="ECO:0007669"/>
    <property type="project" value="InterPro"/>
</dbReference>
<dbReference type="Proteomes" id="UP001489004">
    <property type="component" value="Unassembled WGS sequence"/>
</dbReference>
<dbReference type="PANTHER" id="PTHR12169">
    <property type="entry name" value="ATPASE N2B"/>
    <property type="match status" value="1"/>
</dbReference>
<accession>A0AAW1R6W5</accession>
<evidence type="ECO:0000313" key="5">
    <source>
        <dbReference type="EMBL" id="KAK9829131.1"/>
    </source>
</evidence>
<evidence type="ECO:0000313" key="6">
    <source>
        <dbReference type="Proteomes" id="UP001489004"/>
    </source>
</evidence>
<dbReference type="GO" id="GO:0005524">
    <property type="term" value="F:ATP binding"/>
    <property type="evidence" value="ECO:0007669"/>
    <property type="project" value="UniProtKB-KW"/>
</dbReference>
<keyword evidence="3" id="KW-0067">ATP-binding</keyword>
<dbReference type="GO" id="GO:0005739">
    <property type="term" value="C:mitochondrion"/>
    <property type="evidence" value="ECO:0007669"/>
    <property type="project" value="TreeGrafter"/>
</dbReference>
<proteinExistence type="inferred from homology"/>
<dbReference type="Gene3D" id="3.40.50.300">
    <property type="entry name" value="P-loop containing nucleotide triphosphate hydrolases"/>
    <property type="match status" value="1"/>
</dbReference>
<dbReference type="PANTHER" id="PTHR12169:SF29">
    <property type="entry name" value="AFG1-LIKE ATPASE FAMILY PROTEIN"/>
    <property type="match status" value="1"/>
</dbReference>
<dbReference type="NCBIfam" id="NF040713">
    <property type="entry name" value="ZapE"/>
    <property type="match status" value="1"/>
</dbReference>